<accession>W9S4N0</accession>
<dbReference type="SUPFAM" id="SSF47954">
    <property type="entry name" value="Cyclin-like"/>
    <property type="match status" value="1"/>
</dbReference>
<reference evidence="8" key="1">
    <citation type="submission" date="2013-01" db="EMBL/GenBank/DDBJ databases">
        <title>Draft Genome Sequence of a Mulberry Tree, Morus notabilis C.K. Schneid.</title>
        <authorList>
            <person name="He N."/>
            <person name="Zhao S."/>
        </authorList>
    </citation>
    <scope>NUCLEOTIDE SEQUENCE</scope>
</reference>
<protein>
    <recommendedName>
        <fullName evidence="4">B-like cyclin</fullName>
    </recommendedName>
</protein>
<dbReference type="GO" id="GO:0051301">
    <property type="term" value="P:cell division"/>
    <property type="evidence" value="ECO:0007669"/>
    <property type="project" value="UniProtKB-KW"/>
</dbReference>
<organism evidence="7 8">
    <name type="scientific">Morus notabilis</name>
    <dbReference type="NCBI Taxonomy" id="981085"/>
    <lineage>
        <taxon>Eukaryota</taxon>
        <taxon>Viridiplantae</taxon>
        <taxon>Streptophyta</taxon>
        <taxon>Embryophyta</taxon>
        <taxon>Tracheophyta</taxon>
        <taxon>Spermatophyta</taxon>
        <taxon>Magnoliopsida</taxon>
        <taxon>eudicotyledons</taxon>
        <taxon>Gunneridae</taxon>
        <taxon>Pentapetalae</taxon>
        <taxon>rosids</taxon>
        <taxon>fabids</taxon>
        <taxon>Rosales</taxon>
        <taxon>Moraceae</taxon>
        <taxon>Moreae</taxon>
        <taxon>Morus</taxon>
    </lineage>
</organism>
<dbReference type="SMART" id="SM00385">
    <property type="entry name" value="CYCLIN"/>
    <property type="match status" value="1"/>
</dbReference>
<dbReference type="STRING" id="981085.W9S4N0"/>
<proteinExistence type="inferred from homology"/>
<dbReference type="InterPro" id="IPR013763">
    <property type="entry name" value="Cyclin-like_dom"/>
</dbReference>
<dbReference type="EMBL" id="KE345769">
    <property type="protein sequence ID" value="EXC14811.1"/>
    <property type="molecule type" value="Genomic_DNA"/>
</dbReference>
<evidence type="ECO:0000259" key="6">
    <source>
        <dbReference type="SMART" id="SM00385"/>
    </source>
</evidence>
<comment type="subunit">
    <text evidence="1">Interacts with the CDC2 protein kinase to form a serine/threonine kinase holoenzyme complex also known as maturation promoting factor (MPF). The cyclin subunit imparts substrate specificity to the complex.</text>
</comment>
<dbReference type="InterPro" id="IPR006671">
    <property type="entry name" value="Cyclin_N"/>
</dbReference>
<comment type="similarity">
    <text evidence="5">Belongs to the cyclin family.</text>
</comment>
<evidence type="ECO:0000313" key="8">
    <source>
        <dbReference type="Proteomes" id="UP000030645"/>
    </source>
</evidence>
<gene>
    <name evidence="7" type="ORF">L484_009467</name>
</gene>
<dbReference type="AlphaFoldDB" id="W9S4N0"/>
<evidence type="ECO:0000256" key="1">
    <source>
        <dbReference type="ARBA" id="ARBA00011177"/>
    </source>
</evidence>
<dbReference type="Proteomes" id="UP000030645">
    <property type="component" value="Unassembled WGS sequence"/>
</dbReference>
<dbReference type="Pfam" id="PF00134">
    <property type="entry name" value="Cyclin_N"/>
    <property type="match status" value="1"/>
</dbReference>
<sequence>MESLLCDEVWPFSSPIENELVEKTTLHGEDHNGEYCCHMSMEDCEQALTISLEDEKSYAITPKYLEYLASKKLIVPRFKSIQWFIKCRSRLNLCFETVFYATNYLDRFILSMNQCNIEWKYWMVELLSVACISIASKFSDTTTPTLHEINLNMEDMEHLFQPSTIQRMELMILQALDWRLACATAYSYVEMFTRALHVTSNVKPHLQQEIVAQVNDLLLRAISDKLHPTAPITLPSSLAGFFNQDQKDDLVRCHNTMEMQWINGTTLLDDEGQYCYNYCPSSPTTVLLKERINLPDFNVDLSLFHIQRPQFNLDPSISKKKPRRSEGLYMNQ</sequence>
<dbReference type="Gene3D" id="1.10.472.10">
    <property type="entry name" value="Cyclin-like"/>
    <property type="match status" value="1"/>
</dbReference>
<dbReference type="eggNOG" id="KOG0656">
    <property type="taxonomic scope" value="Eukaryota"/>
</dbReference>
<evidence type="ECO:0000313" key="7">
    <source>
        <dbReference type="EMBL" id="EXC14811.1"/>
    </source>
</evidence>
<keyword evidence="5" id="KW-0195">Cyclin</keyword>
<keyword evidence="8" id="KW-1185">Reference proteome</keyword>
<name>W9S4N0_9ROSA</name>
<evidence type="ECO:0000256" key="3">
    <source>
        <dbReference type="ARBA" id="ARBA00023306"/>
    </source>
</evidence>
<feature type="domain" description="Cyclin-like" evidence="6">
    <location>
        <begin position="82"/>
        <end position="174"/>
    </location>
</feature>
<evidence type="ECO:0000256" key="2">
    <source>
        <dbReference type="ARBA" id="ARBA00022618"/>
    </source>
</evidence>
<dbReference type="InterPro" id="IPR036915">
    <property type="entry name" value="Cyclin-like_sf"/>
</dbReference>
<keyword evidence="3" id="KW-0131">Cell cycle</keyword>
<dbReference type="InterPro" id="IPR039361">
    <property type="entry name" value="Cyclin"/>
</dbReference>
<dbReference type="PANTHER" id="PTHR10177">
    <property type="entry name" value="CYCLINS"/>
    <property type="match status" value="1"/>
</dbReference>
<evidence type="ECO:0000256" key="4">
    <source>
        <dbReference type="ARBA" id="ARBA00032263"/>
    </source>
</evidence>
<evidence type="ECO:0000256" key="5">
    <source>
        <dbReference type="RuleBase" id="RU000383"/>
    </source>
</evidence>
<keyword evidence="2" id="KW-0132">Cell division</keyword>